<dbReference type="Proteomes" id="UP000726737">
    <property type="component" value="Unassembled WGS sequence"/>
</dbReference>
<organism evidence="7 8">
    <name type="scientific">Mortierella polycephala</name>
    <dbReference type="NCBI Taxonomy" id="41804"/>
    <lineage>
        <taxon>Eukaryota</taxon>
        <taxon>Fungi</taxon>
        <taxon>Fungi incertae sedis</taxon>
        <taxon>Mucoromycota</taxon>
        <taxon>Mortierellomycotina</taxon>
        <taxon>Mortierellomycetes</taxon>
        <taxon>Mortierellales</taxon>
        <taxon>Mortierellaceae</taxon>
        <taxon>Mortierella</taxon>
    </lineage>
</organism>
<dbReference type="OrthoDB" id="440325at2759"/>
<protein>
    <recommendedName>
        <fullName evidence="4">Aldehyde dehydrogenase</fullName>
    </recommendedName>
</protein>
<dbReference type="AlphaFoldDB" id="A0A9P6PKX9"/>
<feature type="active site" evidence="5">
    <location>
        <position position="245"/>
    </location>
</feature>
<sequence length="441" mass="48847">MTIDYTPISEIPKIAAASRASFLTHKTQSLEFRKEQVLALQRLVLENEKELLDAIYADLRRSPDFEIPTLTKACQNVLDNLETYTQSAKAPGLTEKDDCFVQMNPLGSVLIMGAWNFPIVLLLEPLLGAIAAGNTCVVKPSDVAQNSAKVLTRLIQKYMDPQVVFVVNGGPEESTVLLKERFDHIFFTGGTEIGRIVMTAAAKNLTPVTLELGGKCPAVITRNTDIAKAAQRIAFWKTMNCGQVCLSVNYVICPKDMQEALIQNIIGTWQHLHGKDARTSSTYPRIINQRQYTRLSKVLEAAKTQNTVVYGGKTDADDLYIEPTIVTNVSLSDEIMKDEIFGPILPIITCDDLDEAIEMINQQEHPLNLNLFSDSKEEVENVLRKTRSGAVTVNDISSHFGHDELPFGGVGHSGIGNYHGKYSIETFSHKRAVMVRSQAHL</sequence>
<evidence type="ECO:0000313" key="8">
    <source>
        <dbReference type="Proteomes" id="UP000726737"/>
    </source>
</evidence>
<dbReference type="PANTHER" id="PTHR43570">
    <property type="entry name" value="ALDEHYDE DEHYDROGENASE"/>
    <property type="match status" value="1"/>
</dbReference>
<evidence type="ECO:0000256" key="4">
    <source>
        <dbReference type="PIRNR" id="PIRNR036492"/>
    </source>
</evidence>
<accession>A0A9P6PKX9</accession>
<name>A0A9P6PKX9_9FUNG</name>
<dbReference type="FunFam" id="3.40.605.10:FF:000004">
    <property type="entry name" value="Aldehyde dehydrogenase"/>
    <property type="match status" value="1"/>
</dbReference>
<evidence type="ECO:0000256" key="1">
    <source>
        <dbReference type="ARBA" id="ARBA00009986"/>
    </source>
</evidence>
<dbReference type="EMBL" id="JAAAJA010000882">
    <property type="protein sequence ID" value="KAG0249022.1"/>
    <property type="molecule type" value="Genomic_DNA"/>
</dbReference>
<evidence type="ECO:0000256" key="3">
    <source>
        <dbReference type="ARBA" id="ARBA00023027"/>
    </source>
</evidence>
<dbReference type="InterPro" id="IPR016161">
    <property type="entry name" value="Ald_DH/histidinol_DH"/>
</dbReference>
<keyword evidence="3" id="KW-0520">NAD</keyword>
<dbReference type="InterPro" id="IPR012394">
    <property type="entry name" value="Aldehyde_DH_NAD(P)"/>
</dbReference>
<comment type="similarity">
    <text evidence="1 4">Belongs to the aldehyde dehydrogenase family.</text>
</comment>
<feature type="active site" evidence="5">
    <location>
        <position position="211"/>
    </location>
</feature>
<dbReference type="CDD" id="cd07087">
    <property type="entry name" value="ALDH_F3-13-14_CALDH-like"/>
    <property type="match status" value="1"/>
</dbReference>
<evidence type="ECO:0000313" key="7">
    <source>
        <dbReference type="EMBL" id="KAG0249022.1"/>
    </source>
</evidence>
<comment type="caution">
    <text evidence="7">The sequence shown here is derived from an EMBL/GenBank/DDBJ whole genome shotgun (WGS) entry which is preliminary data.</text>
</comment>
<dbReference type="InterPro" id="IPR016163">
    <property type="entry name" value="Ald_DH_C"/>
</dbReference>
<evidence type="ECO:0000256" key="5">
    <source>
        <dbReference type="PIRSR" id="PIRSR036492-1"/>
    </source>
</evidence>
<dbReference type="InterPro" id="IPR016162">
    <property type="entry name" value="Ald_DH_N"/>
</dbReference>
<dbReference type="FunFam" id="3.40.309.10:FF:000003">
    <property type="entry name" value="Aldehyde dehydrogenase"/>
    <property type="match status" value="1"/>
</dbReference>
<evidence type="ECO:0000259" key="6">
    <source>
        <dbReference type="Pfam" id="PF00171"/>
    </source>
</evidence>
<keyword evidence="8" id="KW-1185">Reference proteome</keyword>
<reference evidence="7" key="1">
    <citation type="journal article" date="2020" name="Fungal Divers.">
        <title>Resolving the Mortierellaceae phylogeny through synthesis of multi-gene phylogenetics and phylogenomics.</title>
        <authorList>
            <person name="Vandepol N."/>
            <person name="Liber J."/>
            <person name="Desiro A."/>
            <person name="Na H."/>
            <person name="Kennedy M."/>
            <person name="Barry K."/>
            <person name="Grigoriev I.V."/>
            <person name="Miller A.N."/>
            <person name="O'Donnell K."/>
            <person name="Stajich J.E."/>
            <person name="Bonito G."/>
        </authorList>
    </citation>
    <scope>NUCLEOTIDE SEQUENCE</scope>
    <source>
        <strain evidence="7">KOD948</strain>
    </source>
</reference>
<dbReference type="Gene3D" id="3.40.605.10">
    <property type="entry name" value="Aldehyde Dehydrogenase, Chain A, domain 1"/>
    <property type="match status" value="1"/>
</dbReference>
<dbReference type="GO" id="GO:0004029">
    <property type="term" value="F:aldehyde dehydrogenase (NAD+) activity"/>
    <property type="evidence" value="ECO:0007669"/>
    <property type="project" value="TreeGrafter"/>
</dbReference>
<dbReference type="GO" id="GO:0005737">
    <property type="term" value="C:cytoplasm"/>
    <property type="evidence" value="ECO:0007669"/>
    <property type="project" value="TreeGrafter"/>
</dbReference>
<dbReference type="GO" id="GO:0006081">
    <property type="term" value="P:aldehyde metabolic process"/>
    <property type="evidence" value="ECO:0007669"/>
    <property type="project" value="InterPro"/>
</dbReference>
<feature type="domain" description="Aldehyde dehydrogenase" evidence="6">
    <location>
        <begin position="10"/>
        <end position="432"/>
    </location>
</feature>
<dbReference type="Gene3D" id="3.40.309.10">
    <property type="entry name" value="Aldehyde Dehydrogenase, Chain A, domain 2"/>
    <property type="match status" value="1"/>
</dbReference>
<keyword evidence="2 4" id="KW-0560">Oxidoreductase</keyword>
<dbReference type="PIRSF" id="PIRSF036492">
    <property type="entry name" value="ALDH"/>
    <property type="match status" value="1"/>
</dbReference>
<dbReference type="Pfam" id="PF00171">
    <property type="entry name" value="Aldedh"/>
    <property type="match status" value="1"/>
</dbReference>
<dbReference type="PANTHER" id="PTHR43570:SF16">
    <property type="entry name" value="ALDEHYDE DEHYDROGENASE TYPE III, ISOFORM Q"/>
    <property type="match status" value="1"/>
</dbReference>
<dbReference type="SUPFAM" id="SSF53720">
    <property type="entry name" value="ALDH-like"/>
    <property type="match status" value="1"/>
</dbReference>
<proteinExistence type="inferred from homology"/>
<gene>
    <name evidence="7" type="primary">ALDH3A2_2</name>
    <name evidence="7" type="ORF">BG011_009669</name>
</gene>
<evidence type="ECO:0000256" key="2">
    <source>
        <dbReference type="ARBA" id="ARBA00023002"/>
    </source>
</evidence>
<dbReference type="InterPro" id="IPR015590">
    <property type="entry name" value="Aldehyde_DH_dom"/>
</dbReference>